<evidence type="ECO:0000313" key="6">
    <source>
        <dbReference type="EMBL" id="TCZ74131.1"/>
    </source>
</evidence>
<evidence type="ECO:0000259" key="5">
    <source>
        <dbReference type="Pfam" id="PF18962"/>
    </source>
</evidence>
<comment type="similarity">
    <text evidence="1 2">Belongs to the peptidase S8 family.</text>
</comment>
<evidence type="ECO:0000256" key="3">
    <source>
        <dbReference type="SAM" id="SignalP"/>
    </source>
</evidence>
<dbReference type="InterPro" id="IPR008979">
    <property type="entry name" value="Galactose-bd-like_sf"/>
</dbReference>
<dbReference type="Pfam" id="PF00082">
    <property type="entry name" value="Peptidase_S8"/>
    <property type="match status" value="1"/>
</dbReference>
<evidence type="ECO:0000313" key="7">
    <source>
        <dbReference type="Proteomes" id="UP000295164"/>
    </source>
</evidence>
<evidence type="ECO:0000256" key="1">
    <source>
        <dbReference type="ARBA" id="ARBA00011073"/>
    </source>
</evidence>
<dbReference type="InterPro" id="IPR026444">
    <property type="entry name" value="Secre_tail"/>
</dbReference>
<protein>
    <submittedName>
        <fullName evidence="6">T9SS type A sorting domain-containing protein</fullName>
    </submittedName>
</protein>
<gene>
    <name evidence="6" type="ORF">E0486_03380</name>
</gene>
<dbReference type="EMBL" id="SKFH01000003">
    <property type="protein sequence ID" value="TCZ74131.1"/>
    <property type="molecule type" value="Genomic_DNA"/>
</dbReference>
<keyword evidence="3" id="KW-0732">Signal</keyword>
<dbReference type="InterPro" id="IPR051048">
    <property type="entry name" value="Peptidase_S8/S53_subtilisin"/>
</dbReference>
<keyword evidence="7" id="KW-1185">Reference proteome</keyword>
<dbReference type="AlphaFoldDB" id="A0A4R4E7T4"/>
<dbReference type="RefSeq" id="WP_131850730.1">
    <property type="nucleotide sequence ID" value="NZ_SKFH01000003.1"/>
</dbReference>
<sequence>MLRPALRLLLLLLISAAHAHAQTNPPPPNEELTSGFLDRSLNRINLVQDRYPSLRGDSLTAAVKEQSFDTSDIDLKGRILTSSRAAATATSHASLMATIIAGGGNSSPFAFGAAPAALLTSVSFGTLFPEPDSFYRRLSITVENHSYGSIVESVYGNEAAAYDSAAVRNSSLAFVFSSGNSGTAAPAGGPYAGLSGWSNLTGNFKNAKNVLVVGAADSLGVLEALSSRGPAHDGRVKPELTAFGQDGSSGASALVSGTALLLQQAYRLRTGTLPPSSLLRAVLLNSAEDAGPGQVDYQYGYGRLNAWDAVQTIQEGRYRIDSLAQGETRIFTINVPASLSRLRVLAAWTDAPAAPGAAKALVNDLDLQLEDGASAITQPWVLQPAANAATLSQAARRGLDTLNNQEQVTVDNPSAGIYTVRVQGSRVVGRQVFSLAWQFDTASRFQWTFPGAGDPLSAGSRTVLRWLSNRSGSGTLEWSLNGGAWQPIASSVDPATSFFAWQAPDTTGLVRFRLRGAGPDAISDETVISRRINLGTGFNCSDSFLLLWNHVPPQNYRLYELADRYLAGFRSSTDSFALLRKSDHPSLYYAVAPLVAGRPGQRSFILKYDAQGVECYFRSFYLSNQAGNRAEFTASIGTAFGVTALVLQRQEGSTYVTRQTLSPLSGTNFLLADTGLHEGINRYRLQLQLAGGAVFYSELVTAYYFPGLPVLVFPNPVPQGRPVTVYSNEPGRYTVQVVDATGRELYRNALNALTTPVPLPALPSGLYFVRFTSESGVVDLRKLVVY</sequence>
<dbReference type="PANTHER" id="PTHR43399">
    <property type="entry name" value="SUBTILISIN-RELATED"/>
    <property type="match status" value="1"/>
</dbReference>
<feature type="chain" id="PRO_5021011001" evidence="3">
    <location>
        <begin position="22"/>
        <end position="786"/>
    </location>
</feature>
<feature type="domain" description="Secretion system C-terminal sorting" evidence="5">
    <location>
        <begin position="712"/>
        <end position="785"/>
    </location>
</feature>
<dbReference type="InterPro" id="IPR000209">
    <property type="entry name" value="Peptidase_S8/S53_dom"/>
</dbReference>
<accession>A0A4R4E7T4</accession>
<feature type="domain" description="Peptidase S8/S53" evidence="4">
    <location>
        <begin position="84"/>
        <end position="302"/>
    </location>
</feature>
<dbReference type="GO" id="GO:0006508">
    <property type="term" value="P:proteolysis"/>
    <property type="evidence" value="ECO:0007669"/>
    <property type="project" value="InterPro"/>
</dbReference>
<dbReference type="GO" id="GO:0004252">
    <property type="term" value="F:serine-type endopeptidase activity"/>
    <property type="evidence" value="ECO:0007669"/>
    <property type="project" value="InterPro"/>
</dbReference>
<comment type="caution">
    <text evidence="6">The sequence shown here is derived from an EMBL/GenBank/DDBJ whole genome shotgun (WGS) entry which is preliminary data.</text>
</comment>
<dbReference type="Gene3D" id="2.60.120.380">
    <property type="match status" value="1"/>
</dbReference>
<dbReference type="SUPFAM" id="SSF49785">
    <property type="entry name" value="Galactose-binding domain-like"/>
    <property type="match status" value="1"/>
</dbReference>
<name>A0A4R4E7T4_9BACT</name>
<evidence type="ECO:0000256" key="2">
    <source>
        <dbReference type="PROSITE-ProRule" id="PRU01240"/>
    </source>
</evidence>
<dbReference type="InterPro" id="IPR036852">
    <property type="entry name" value="Peptidase_S8/S53_dom_sf"/>
</dbReference>
<comment type="caution">
    <text evidence="2">Lacks conserved residue(s) required for the propagation of feature annotation.</text>
</comment>
<reference evidence="6 7" key="1">
    <citation type="submission" date="2019-03" db="EMBL/GenBank/DDBJ databases">
        <authorList>
            <person name="Kim M.K.M."/>
        </authorList>
    </citation>
    <scope>NUCLEOTIDE SEQUENCE [LARGE SCALE GENOMIC DNA]</scope>
    <source>
        <strain evidence="6 7">17J68-15</strain>
    </source>
</reference>
<dbReference type="OrthoDB" id="9792152at2"/>
<evidence type="ECO:0000259" key="4">
    <source>
        <dbReference type="Pfam" id="PF00082"/>
    </source>
</evidence>
<dbReference type="PANTHER" id="PTHR43399:SF4">
    <property type="entry name" value="CELL WALL-ASSOCIATED PROTEASE"/>
    <property type="match status" value="1"/>
</dbReference>
<proteinExistence type="inferred from homology"/>
<dbReference type="Pfam" id="PF18962">
    <property type="entry name" value="Por_Secre_tail"/>
    <property type="match status" value="1"/>
</dbReference>
<dbReference type="Proteomes" id="UP000295164">
    <property type="component" value="Unassembled WGS sequence"/>
</dbReference>
<dbReference type="Gene3D" id="3.40.50.200">
    <property type="entry name" value="Peptidase S8/S53 domain"/>
    <property type="match status" value="1"/>
</dbReference>
<feature type="signal peptide" evidence="3">
    <location>
        <begin position="1"/>
        <end position="21"/>
    </location>
</feature>
<dbReference type="PROSITE" id="PS51892">
    <property type="entry name" value="SUBTILASE"/>
    <property type="match status" value="1"/>
</dbReference>
<dbReference type="SUPFAM" id="SSF52743">
    <property type="entry name" value="Subtilisin-like"/>
    <property type="match status" value="1"/>
</dbReference>
<dbReference type="NCBIfam" id="TIGR04183">
    <property type="entry name" value="Por_Secre_tail"/>
    <property type="match status" value="1"/>
</dbReference>
<organism evidence="6 7">
    <name type="scientific">Flaviaesturariibacter aridisoli</name>
    <dbReference type="NCBI Taxonomy" id="2545761"/>
    <lineage>
        <taxon>Bacteria</taxon>
        <taxon>Pseudomonadati</taxon>
        <taxon>Bacteroidota</taxon>
        <taxon>Chitinophagia</taxon>
        <taxon>Chitinophagales</taxon>
        <taxon>Chitinophagaceae</taxon>
        <taxon>Flaviaestuariibacter</taxon>
    </lineage>
</organism>